<protein>
    <submittedName>
        <fullName evidence="2">Uncharacterized protein</fullName>
    </submittedName>
</protein>
<dbReference type="EMBL" id="JAHLJV010000093">
    <property type="protein sequence ID" value="KAK1573375.1"/>
    <property type="molecule type" value="Genomic_DNA"/>
</dbReference>
<feature type="compositionally biased region" description="Basic residues" evidence="1">
    <location>
        <begin position="70"/>
        <end position="92"/>
    </location>
</feature>
<organism evidence="2 3">
    <name type="scientific">Colletotrichum navitas</name>
    <dbReference type="NCBI Taxonomy" id="681940"/>
    <lineage>
        <taxon>Eukaryota</taxon>
        <taxon>Fungi</taxon>
        <taxon>Dikarya</taxon>
        <taxon>Ascomycota</taxon>
        <taxon>Pezizomycotina</taxon>
        <taxon>Sordariomycetes</taxon>
        <taxon>Hypocreomycetidae</taxon>
        <taxon>Glomerellales</taxon>
        <taxon>Glomerellaceae</taxon>
        <taxon>Colletotrichum</taxon>
        <taxon>Colletotrichum graminicola species complex</taxon>
    </lineage>
</organism>
<dbReference type="GeneID" id="85437346"/>
<dbReference type="Proteomes" id="UP001230504">
    <property type="component" value="Unassembled WGS sequence"/>
</dbReference>
<accession>A0AAD8V0K4</accession>
<gene>
    <name evidence="2" type="ORF">LY79DRAFT_413095</name>
</gene>
<proteinExistence type="predicted"/>
<evidence type="ECO:0000256" key="1">
    <source>
        <dbReference type="SAM" id="MobiDB-lite"/>
    </source>
</evidence>
<feature type="region of interest" description="Disordered" evidence="1">
    <location>
        <begin position="55"/>
        <end position="98"/>
    </location>
</feature>
<sequence>MYIGTYLPYIPTLPRYLITSHRIIVLLHLISSSPLLSLTRLYPLPHIELSFSPSFSSPHSHSAPSSRTILKAHKTPLRRSKERGQKRQKIKQKSQPQQNLGLAGLARAQFHFRPDLEFALATAPVATPTRLVSVRPHYQNRPPCLAPRQAPRYNPEFSILLSTLTIERSTFATYIPDSVQSVFTIV</sequence>
<reference evidence="2" key="1">
    <citation type="submission" date="2021-06" db="EMBL/GenBank/DDBJ databases">
        <title>Comparative genomics, transcriptomics and evolutionary studies reveal genomic signatures of adaptation to plant cell wall in hemibiotrophic fungi.</title>
        <authorList>
            <consortium name="DOE Joint Genome Institute"/>
            <person name="Baroncelli R."/>
            <person name="Diaz J.F."/>
            <person name="Benocci T."/>
            <person name="Peng M."/>
            <person name="Battaglia E."/>
            <person name="Haridas S."/>
            <person name="Andreopoulos W."/>
            <person name="Labutti K."/>
            <person name="Pangilinan J."/>
            <person name="Floch G.L."/>
            <person name="Makela M.R."/>
            <person name="Henrissat B."/>
            <person name="Grigoriev I.V."/>
            <person name="Crouch J.A."/>
            <person name="De Vries R.P."/>
            <person name="Sukno S.A."/>
            <person name="Thon M.R."/>
        </authorList>
    </citation>
    <scope>NUCLEOTIDE SEQUENCE</scope>
    <source>
        <strain evidence="2">CBS 125086</strain>
    </source>
</reference>
<evidence type="ECO:0000313" key="3">
    <source>
        <dbReference type="Proteomes" id="UP001230504"/>
    </source>
</evidence>
<dbReference type="RefSeq" id="XP_060409007.1">
    <property type="nucleotide sequence ID" value="XM_060553106.1"/>
</dbReference>
<name>A0AAD8V0K4_9PEZI</name>
<evidence type="ECO:0000313" key="2">
    <source>
        <dbReference type="EMBL" id="KAK1573375.1"/>
    </source>
</evidence>
<comment type="caution">
    <text evidence="2">The sequence shown here is derived from an EMBL/GenBank/DDBJ whole genome shotgun (WGS) entry which is preliminary data.</text>
</comment>
<dbReference type="AlphaFoldDB" id="A0AAD8V0K4"/>
<keyword evidence="3" id="KW-1185">Reference proteome</keyword>
<feature type="compositionally biased region" description="Low complexity" evidence="1">
    <location>
        <begin position="55"/>
        <end position="66"/>
    </location>
</feature>